<dbReference type="Proteomes" id="UP000035929">
    <property type="component" value="Unassembled WGS sequence"/>
</dbReference>
<name>A0A0J6SBG5_9HYPH</name>
<comment type="caution">
    <text evidence="2">The sequence shown here is derived from an EMBL/GenBank/DDBJ whole genome shotgun (WGS) entry which is preliminary data.</text>
</comment>
<reference evidence="2 3" key="1">
    <citation type="submission" date="2015-03" db="EMBL/GenBank/DDBJ databases">
        <title>Genome sequencing of Methylobacterium aquaticum DSM16371 type strain.</title>
        <authorList>
            <person name="Chaudhry V."/>
            <person name="Patil P.B."/>
        </authorList>
    </citation>
    <scope>NUCLEOTIDE SEQUENCE [LARGE SCALE GENOMIC DNA]</scope>
    <source>
        <strain evidence="2 3">DSM 16371</strain>
    </source>
</reference>
<proteinExistence type="predicted"/>
<dbReference type="OrthoDB" id="8003345at2"/>
<dbReference type="RefSeq" id="WP_048465528.1">
    <property type="nucleotide sequence ID" value="NZ_JBNTQU010000010.1"/>
</dbReference>
<accession>A0A0J6SBG5</accession>
<dbReference type="EMBL" id="LABX01000157">
    <property type="protein sequence ID" value="KMO31097.1"/>
    <property type="molecule type" value="Genomic_DNA"/>
</dbReference>
<feature type="region of interest" description="Disordered" evidence="1">
    <location>
        <begin position="1"/>
        <end position="24"/>
    </location>
</feature>
<organism evidence="2 3">
    <name type="scientific">Methylobacterium aquaticum</name>
    <dbReference type="NCBI Taxonomy" id="270351"/>
    <lineage>
        <taxon>Bacteria</taxon>
        <taxon>Pseudomonadati</taxon>
        <taxon>Pseudomonadota</taxon>
        <taxon>Alphaproteobacteria</taxon>
        <taxon>Hyphomicrobiales</taxon>
        <taxon>Methylobacteriaceae</taxon>
        <taxon>Methylobacterium</taxon>
    </lineage>
</organism>
<evidence type="ECO:0000256" key="1">
    <source>
        <dbReference type="SAM" id="MobiDB-lite"/>
    </source>
</evidence>
<evidence type="ECO:0000313" key="2">
    <source>
        <dbReference type="EMBL" id="KMO31097.1"/>
    </source>
</evidence>
<dbReference type="PATRIC" id="fig|270351.6.peg.1692"/>
<evidence type="ECO:0000313" key="3">
    <source>
        <dbReference type="Proteomes" id="UP000035929"/>
    </source>
</evidence>
<sequence>MPRYGDTRLSPATRFVRPPSGPQPAADRLAEHLIEAYRSAAECEDPVARDLIRLALWHVGRTYPPAAAAPAEDGQWS</sequence>
<gene>
    <name evidence="2" type="ORF">VP06_19970</name>
</gene>
<protein>
    <submittedName>
        <fullName evidence="2">Uncharacterized protein</fullName>
    </submittedName>
</protein>
<dbReference type="AlphaFoldDB" id="A0A0J6SBG5"/>